<name>A0ABT3DM60_9BACI</name>
<reference evidence="1 2" key="1">
    <citation type="submission" date="2022-10" db="EMBL/GenBank/DDBJ databases">
        <title>Draft genome assembly of moderately radiation resistant bacterium Metabacillus halosaccharovorans.</title>
        <authorList>
            <person name="Pal S."/>
            <person name="Gopinathan A."/>
        </authorList>
    </citation>
    <scope>NUCLEOTIDE SEQUENCE [LARGE SCALE GENOMIC DNA]</scope>
    <source>
        <strain evidence="1 2">VITHBRA001</strain>
    </source>
</reference>
<evidence type="ECO:0000313" key="1">
    <source>
        <dbReference type="EMBL" id="MCV9888149.1"/>
    </source>
</evidence>
<protein>
    <submittedName>
        <fullName evidence="1">Aldolase</fullName>
    </submittedName>
</protein>
<evidence type="ECO:0000313" key="2">
    <source>
        <dbReference type="Proteomes" id="UP001526147"/>
    </source>
</evidence>
<comment type="caution">
    <text evidence="1">The sequence shown here is derived from an EMBL/GenBank/DDBJ whole genome shotgun (WGS) entry which is preliminary data.</text>
</comment>
<dbReference type="Gene3D" id="3.40.50.300">
    <property type="entry name" value="P-loop containing nucleotide triphosphate hydrolases"/>
    <property type="match status" value="1"/>
</dbReference>
<gene>
    <name evidence="1" type="ORF">OIH86_21105</name>
</gene>
<dbReference type="SUPFAM" id="SSF53795">
    <property type="entry name" value="PEP carboxykinase-like"/>
    <property type="match status" value="1"/>
</dbReference>
<dbReference type="InterPro" id="IPR027417">
    <property type="entry name" value="P-loop_NTPase"/>
</dbReference>
<dbReference type="EMBL" id="JAOYEY010000050">
    <property type="protein sequence ID" value="MCV9888149.1"/>
    <property type="molecule type" value="Genomic_DNA"/>
</dbReference>
<proteinExistence type="predicted"/>
<accession>A0ABT3DM60</accession>
<keyword evidence="2" id="KW-1185">Reference proteome</keyword>
<organism evidence="1 2">
    <name type="scientific">Metabacillus halosaccharovorans</name>
    <dbReference type="NCBI Taxonomy" id="930124"/>
    <lineage>
        <taxon>Bacteria</taxon>
        <taxon>Bacillati</taxon>
        <taxon>Bacillota</taxon>
        <taxon>Bacilli</taxon>
        <taxon>Bacillales</taxon>
        <taxon>Bacillaceae</taxon>
        <taxon>Metabacillus</taxon>
    </lineage>
</organism>
<sequence length="312" mass="35585">MKTSIKQKSSHKAFGFNVLSDIFLPELPKLENDREADIIIEYKNLTSTWEELSEGSEYFVLKKDLILFRLPEKAIFMIKNGNKINYSPMNNTTEDQIRLYLLGTCMGALLMQRKILPLHGSAIEIDGNAYGIVGDSGAGKSTLASVFLNKGYHLISDDVIPVTLNEKNIPMITPAYPQQKLWQESLDYFNVESSQYRPIVERESKYAVPVLNQFVSKQLPLAGVFELVKTENDVIELNPIQNLQCLQTLYSHTYRNFFIHPLGLLDWHFNITAKICESISLYQLCRPVSRFSALDLAEIILSTVKKEETFYG</sequence>
<dbReference type="RefSeq" id="WP_264144336.1">
    <property type="nucleotide sequence ID" value="NZ_JAOYEY010000050.1"/>
</dbReference>
<dbReference type="Proteomes" id="UP001526147">
    <property type="component" value="Unassembled WGS sequence"/>
</dbReference>